<dbReference type="EMBL" id="LVJN01000006">
    <property type="protein sequence ID" value="OSM08607.1"/>
    <property type="molecule type" value="Genomic_DNA"/>
</dbReference>
<evidence type="ECO:0000313" key="1">
    <source>
        <dbReference type="EMBL" id="OSM08607.1"/>
    </source>
</evidence>
<keyword evidence="2" id="KW-1185">Reference proteome</keyword>
<dbReference type="Proteomes" id="UP000194003">
    <property type="component" value="Unassembled WGS sequence"/>
</dbReference>
<protein>
    <recommendedName>
        <fullName evidence="3">PAS domain-containing protein</fullName>
    </recommendedName>
</protein>
<evidence type="ECO:0008006" key="3">
    <source>
        <dbReference type="Google" id="ProtNLM"/>
    </source>
</evidence>
<organism evidence="1 2">
    <name type="scientific">Magnetofaba australis IT-1</name>
    <dbReference type="NCBI Taxonomy" id="1434232"/>
    <lineage>
        <taxon>Bacteria</taxon>
        <taxon>Pseudomonadati</taxon>
        <taxon>Pseudomonadota</taxon>
        <taxon>Magnetococcia</taxon>
        <taxon>Magnetococcales</taxon>
        <taxon>Magnetococcaceae</taxon>
        <taxon>Magnetofaba</taxon>
    </lineage>
</organism>
<dbReference type="AlphaFoldDB" id="A0A1Y2KAF0"/>
<proteinExistence type="predicted"/>
<accession>A0A1Y2KAF0</accession>
<evidence type="ECO:0000313" key="2">
    <source>
        <dbReference type="Proteomes" id="UP000194003"/>
    </source>
</evidence>
<comment type="caution">
    <text evidence="1">The sequence shown here is derived from an EMBL/GenBank/DDBJ whole genome shotgun (WGS) entry which is preliminary data.</text>
</comment>
<reference evidence="1 2" key="1">
    <citation type="journal article" date="2016" name="BMC Genomics">
        <title>Combined genomic and structural analyses of a cultured magnetotactic bacterium reveals its niche adaptation to a dynamic environment.</title>
        <authorList>
            <person name="Araujo A.C."/>
            <person name="Morillo V."/>
            <person name="Cypriano J."/>
            <person name="Teixeira L.C."/>
            <person name="Leao P."/>
            <person name="Lyra S."/>
            <person name="Almeida L.G."/>
            <person name="Bazylinski D.A."/>
            <person name="Vasconcellos A.T."/>
            <person name="Abreu F."/>
            <person name="Lins U."/>
        </authorList>
    </citation>
    <scope>NUCLEOTIDE SEQUENCE [LARGE SCALE GENOMIC DNA]</scope>
    <source>
        <strain evidence="1 2">IT-1</strain>
    </source>
</reference>
<sequence>MVKTPHFSDASIMTDHNRTNALNVILRLDRHNIIREVNDDWCRFAEANNGTEKLFSENVIGKPLLCWFSGNMTTV</sequence>
<name>A0A1Y2KAF0_9PROT</name>
<gene>
    <name evidence="1" type="ORF">MAIT1_04951</name>
</gene>